<dbReference type="InterPro" id="IPR007219">
    <property type="entry name" value="XnlR_reg_dom"/>
</dbReference>
<evidence type="ECO:0000256" key="1">
    <source>
        <dbReference type="ARBA" id="ARBA00023242"/>
    </source>
</evidence>
<dbReference type="SMART" id="SM00906">
    <property type="entry name" value="Fungal_trans"/>
    <property type="match status" value="1"/>
</dbReference>
<sequence length="731" mass="78491">MSAASYSSSGAQASSVAIPPIEIGSFLALEADKSEFMGSASGAFFVNTVFRAFASCPSAPLVPAADADAAPCPASAHNYLAGAEPAQEPPDDDGCGGGDGGDDEHHVPFGVSARAGPPPPPSSYGIAAPGLGIPPSPAAARRLVMLYFRHWHPLFPFLHGPTVFEQMNDLFGSPGANQGQDEGLNQNQDQNHNHNHAATASPRTRLCRAVTFQCLFNIAATSSQAEQHLEPPSRIHSAASLTNLVGYISSRHDTASLQALLAVELYLTAKMSLRAASTVHGTLTRTLYHAGFHRCPHRYLQMTRHVRDMRQRIFWCAYVLDRHLSQALGHPVAMVDDEIDVCVPGQPERHQPVRGPHAHEAMDHDRGSLGQPEHGSRSSPGACSGELVLGHVAIYSRLLGAALDLFHRSIHSRSITWDKILELTSRVHSWWNCLPLALQDVADSSEPMLAPYFAMLYHYLILFVNRPFLSLPTHRADFRSGLQSAVVASCCIIRKLGPLSDHPFLRAWPGTLSASWMAGLTIAFATLLGQYPLDKATSYVDQAPSRRSCNAQSLMFPDSDLDNGLGLLASMGANWASARRCHAALETLRNRLTASSGGGPASCPSPAAPGASLDVPTCIGLLGTNMPQAAGTAGAREANSSKRRRHHGDAHGPLPSQTHQWQAPVALDAPGTPYWQPVLEYTGPDFGFDTSQFAHQDGLQDFPPANLTPGPLDNYNGWDAYVQSFGNHFSC</sequence>
<feature type="region of interest" description="Disordered" evidence="2">
    <location>
        <begin position="629"/>
        <end position="659"/>
    </location>
</feature>
<dbReference type="OrthoDB" id="3266505at2759"/>
<feature type="domain" description="Xylanolytic transcriptional activator regulatory" evidence="3">
    <location>
        <begin position="276"/>
        <end position="350"/>
    </location>
</feature>
<dbReference type="GO" id="GO:0008270">
    <property type="term" value="F:zinc ion binding"/>
    <property type="evidence" value="ECO:0007669"/>
    <property type="project" value="InterPro"/>
</dbReference>
<dbReference type="InterPro" id="IPR050987">
    <property type="entry name" value="AtrR-like"/>
</dbReference>
<dbReference type="Pfam" id="PF04082">
    <property type="entry name" value="Fungal_trans"/>
    <property type="match status" value="1"/>
</dbReference>
<feature type="region of interest" description="Disordered" evidence="2">
    <location>
        <begin position="82"/>
        <end position="128"/>
    </location>
</feature>
<reference evidence="4 5" key="1">
    <citation type="submission" date="2018-01" db="EMBL/GenBank/DDBJ databases">
        <title>Harnessing the power of phylogenomics to disentangle the directionality and signatures of interkingdom host jumping in the parasitic fungal genus Tolypocladium.</title>
        <authorList>
            <person name="Quandt C.A."/>
            <person name="Patterson W."/>
            <person name="Spatafora J.W."/>
        </authorList>
    </citation>
    <scope>NUCLEOTIDE SEQUENCE [LARGE SCALE GENOMIC DNA]</scope>
    <source>
        <strain evidence="4 5">NRBC 100945</strain>
    </source>
</reference>
<dbReference type="Proteomes" id="UP000237481">
    <property type="component" value="Unassembled WGS sequence"/>
</dbReference>
<feature type="compositionally biased region" description="Basic and acidic residues" evidence="2">
    <location>
        <begin position="348"/>
        <end position="367"/>
    </location>
</feature>
<accession>A0A2S4KUD1</accession>
<feature type="region of interest" description="Disordered" evidence="2">
    <location>
        <begin position="348"/>
        <end position="381"/>
    </location>
</feature>
<proteinExistence type="predicted"/>
<dbReference type="GO" id="GO:0003700">
    <property type="term" value="F:DNA-binding transcription factor activity"/>
    <property type="evidence" value="ECO:0007669"/>
    <property type="project" value="InterPro"/>
</dbReference>
<evidence type="ECO:0000256" key="2">
    <source>
        <dbReference type="SAM" id="MobiDB-lite"/>
    </source>
</evidence>
<dbReference type="PANTHER" id="PTHR46910:SF9">
    <property type="entry name" value="MISCELLANEOUS ZN(II)2CYS6 TRANSCRIPTION FACTOR (EUROFUNG)"/>
    <property type="match status" value="1"/>
</dbReference>
<dbReference type="GO" id="GO:0006351">
    <property type="term" value="P:DNA-templated transcription"/>
    <property type="evidence" value="ECO:0007669"/>
    <property type="project" value="InterPro"/>
</dbReference>
<protein>
    <recommendedName>
        <fullName evidence="3">Xylanolytic transcriptional activator regulatory domain-containing protein</fullName>
    </recommendedName>
</protein>
<dbReference type="PANTHER" id="PTHR46910">
    <property type="entry name" value="TRANSCRIPTION FACTOR PDR1"/>
    <property type="match status" value="1"/>
</dbReference>
<organism evidence="4 5">
    <name type="scientific">Tolypocladium paradoxum</name>
    <dbReference type="NCBI Taxonomy" id="94208"/>
    <lineage>
        <taxon>Eukaryota</taxon>
        <taxon>Fungi</taxon>
        <taxon>Dikarya</taxon>
        <taxon>Ascomycota</taxon>
        <taxon>Pezizomycotina</taxon>
        <taxon>Sordariomycetes</taxon>
        <taxon>Hypocreomycetidae</taxon>
        <taxon>Hypocreales</taxon>
        <taxon>Ophiocordycipitaceae</taxon>
        <taxon>Tolypocladium</taxon>
    </lineage>
</organism>
<evidence type="ECO:0000313" key="5">
    <source>
        <dbReference type="Proteomes" id="UP000237481"/>
    </source>
</evidence>
<feature type="compositionally biased region" description="Polar residues" evidence="2">
    <location>
        <begin position="175"/>
        <end position="184"/>
    </location>
</feature>
<dbReference type="AlphaFoldDB" id="A0A2S4KUD1"/>
<dbReference type="STRING" id="94208.A0A2S4KUD1"/>
<name>A0A2S4KUD1_9HYPO</name>
<gene>
    <name evidence="4" type="ORF">TPAR_05979</name>
</gene>
<keyword evidence="1" id="KW-0539">Nucleus</keyword>
<feature type="region of interest" description="Disordered" evidence="2">
    <location>
        <begin position="169"/>
        <end position="200"/>
    </location>
</feature>
<dbReference type="EMBL" id="PKSG01000646">
    <property type="protein sequence ID" value="POR33798.1"/>
    <property type="molecule type" value="Genomic_DNA"/>
</dbReference>
<dbReference type="GO" id="GO:0003677">
    <property type="term" value="F:DNA binding"/>
    <property type="evidence" value="ECO:0007669"/>
    <property type="project" value="InterPro"/>
</dbReference>
<dbReference type="CDD" id="cd12148">
    <property type="entry name" value="fungal_TF_MHR"/>
    <property type="match status" value="1"/>
</dbReference>
<comment type="caution">
    <text evidence="4">The sequence shown here is derived from an EMBL/GenBank/DDBJ whole genome shotgun (WGS) entry which is preliminary data.</text>
</comment>
<evidence type="ECO:0000259" key="3">
    <source>
        <dbReference type="SMART" id="SM00906"/>
    </source>
</evidence>
<keyword evidence="5" id="KW-1185">Reference proteome</keyword>
<evidence type="ECO:0000313" key="4">
    <source>
        <dbReference type="EMBL" id="POR33798.1"/>
    </source>
</evidence>